<dbReference type="EMBL" id="FOHX01000008">
    <property type="protein sequence ID" value="SEU24438.1"/>
    <property type="molecule type" value="Genomic_DNA"/>
</dbReference>
<dbReference type="STRING" id="568860.SAMN05421811_10892"/>
<accession>A0A1I0KIL9</accession>
<evidence type="ECO:0000313" key="3">
    <source>
        <dbReference type="Proteomes" id="UP000199361"/>
    </source>
</evidence>
<sequence>MCHTPDCKHAAAPVEAPETDLATEPVEPKENPVPQSI</sequence>
<dbReference type="AlphaFoldDB" id="A0A1I0KIL9"/>
<keyword evidence="3" id="KW-1185">Reference proteome</keyword>
<reference evidence="2 3" key="1">
    <citation type="submission" date="2016-10" db="EMBL/GenBank/DDBJ databases">
        <authorList>
            <person name="de Groot N.N."/>
        </authorList>
    </citation>
    <scope>NUCLEOTIDE SEQUENCE [LARGE SCALE GENOMIC DNA]</scope>
    <source>
        <strain evidence="2 3">CGMCC 4.5598</strain>
    </source>
</reference>
<protein>
    <submittedName>
        <fullName evidence="2">Uncharacterized protein</fullName>
    </submittedName>
</protein>
<evidence type="ECO:0000313" key="2">
    <source>
        <dbReference type="EMBL" id="SEU24438.1"/>
    </source>
</evidence>
<organism evidence="2 3">
    <name type="scientific">Nonomuraea wenchangensis</name>
    <dbReference type="NCBI Taxonomy" id="568860"/>
    <lineage>
        <taxon>Bacteria</taxon>
        <taxon>Bacillati</taxon>
        <taxon>Actinomycetota</taxon>
        <taxon>Actinomycetes</taxon>
        <taxon>Streptosporangiales</taxon>
        <taxon>Streptosporangiaceae</taxon>
        <taxon>Nonomuraea</taxon>
    </lineage>
</organism>
<name>A0A1I0KIL9_9ACTN</name>
<evidence type="ECO:0000256" key="1">
    <source>
        <dbReference type="SAM" id="MobiDB-lite"/>
    </source>
</evidence>
<feature type="region of interest" description="Disordered" evidence="1">
    <location>
        <begin position="1"/>
        <end position="37"/>
    </location>
</feature>
<proteinExistence type="predicted"/>
<gene>
    <name evidence="2" type="ORF">SAMN05421811_10892</name>
</gene>
<dbReference type="Proteomes" id="UP000199361">
    <property type="component" value="Unassembled WGS sequence"/>
</dbReference>